<evidence type="ECO:0000313" key="2">
    <source>
        <dbReference type="EMBL" id="PHK51011.1"/>
    </source>
</evidence>
<sequence>MYPENTKIAFEAALSSRADMLEIDIHRTLDQQLVVIHDETIDRTSNGNGKVADYTLASLKQFDFGISRGLQFKGQSILLLDDVLAMVKDAPQKLLIELKQPKLYPEIEKELIKKLKTYNMAEDKVIIQSFDQQLIQKLHNLNVGYKLGVLISRKQYWYRSPNFKKIARYANYINPHYSLVTKKFLTKAKQNGLLVMPYTVNEEKLAHKLIMLGVHGLISDNPEILMRKT</sequence>
<name>A0A2C6VLH8_9STAP</name>
<feature type="domain" description="GP-PDE" evidence="1">
    <location>
        <begin position="1"/>
        <end position="229"/>
    </location>
</feature>
<evidence type="ECO:0000313" key="3">
    <source>
        <dbReference type="EMBL" id="UQW82766.1"/>
    </source>
</evidence>
<gene>
    <name evidence="2" type="ORF">BTJ66_01015</name>
    <name evidence="3" type="ORF">MNY58_05980</name>
</gene>
<dbReference type="AlphaFoldDB" id="A0A2C6VLH8"/>
<organism evidence="2 4">
    <name type="scientific">Staphylococcus edaphicus</name>
    <dbReference type="NCBI Taxonomy" id="1955013"/>
    <lineage>
        <taxon>Bacteria</taxon>
        <taxon>Bacillati</taxon>
        <taxon>Bacillota</taxon>
        <taxon>Bacilli</taxon>
        <taxon>Bacillales</taxon>
        <taxon>Staphylococcaceae</taxon>
        <taxon>Staphylococcus</taxon>
    </lineage>
</organism>
<dbReference type="Proteomes" id="UP000223828">
    <property type="component" value="Unassembled WGS sequence"/>
</dbReference>
<dbReference type="InterPro" id="IPR017946">
    <property type="entry name" value="PLC-like_Pdiesterase_TIM-brl"/>
</dbReference>
<dbReference type="OrthoDB" id="384721at2"/>
<dbReference type="PANTHER" id="PTHR46211:SF1">
    <property type="entry name" value="GLYCEROPHOSPHODIESTER PHOSPHODIESTERASE, CYTOPLASMIC"/>
    <property type="match status" value="1"/>
</dbReference>
<proteinExistence type="predicted"/>
<keyword evidence="5" id="KW-1185">Reference proteome</keyword>
<dbReference type="EMBL" id="MRZN01000001">
    <property type="protein sequence ID" value="PHK51011.1"/>
    <property type="molecule type" value="Genomic_DNA"/>
</dbReference>
<accession>A0A2C6VLH8</accession>
<dbReference type="SUPFAM" id="SSF51695">
    <property type="entry name" value="PLC-like phosphodiesterases"/>
    <property type="match status" value="1"/>
</dbReference>
<dbReference type="GO" id="GO:0006629">
    <property type="term" value="P:lipid metabolic process"/>
    <property type="evidence" value="ECO:0007669"/>
    <property type="project" value="InterPro"/>
</dbReference>
<dbReference type="GO" id="GO:0008081">
    <property type="term" value="F:phosphoric diester hydrolase activity"/>
    <property type="evidence" value="ECO:0007669"/>
    <property type="project" value="InterPro"/>
</dbReference>
<dbReference type="PANTHER" id="PTHR46211">
    <property type="entry name" value="GLYCEROPHOSPHORYL DIESTER PHOSPHODIESTERASE"/>
    <property type="match status" value="1"/>
</dbReference>
<dbReference type="EMBL" id="CP093217">
    <property type="protein sequence ID" value="UQW82766.1"/>
    <property type="molecule type" value="Genomic_DNA"/>
</dbReference>
<reference evidence="3" key="4">
    <citation type="submission" date="2022-03" db="EMBL/GenBank/DDBJ databases">
        <title>Complete Genome Sequence of Staphylococcus edaphicus strain CCM 8731.</title>
        <authorList>
            <person name="Rimmer C.O."/>
            <person name="Thomas J.C."/>
        </authorList>
    </citation>
    <scope>NUCLEOTIDE SEQUENCE</scope>
    <source>
        <strain evidence="3">CCM 8731</strain>
    </source>
</reference>
<reference evidence="4" key="2">
    <citation type="submission" date="2017-10" db="EMBL/GenBank/DDBJ databases">
        <title>Staphylococcus edaphicus sp. nov., isolated in Antarctica, harbouring mecC gene and genomic islands essential in adaptation to extreme environment.</title>
        <authorList>
            <person name="Pantucek R."/>
            <person name="Sedlacek I."/>
            <person name="Indrakova A."/>
            <person name="Vrbovska V."/>
            <person name="Maslanova I."/>
            <person name="Kovarovic V."/>
            <person name="Svec P."/>
            <person name="Kralova S."/>
            <person name="Kristofova L."/>
            <person name="Keklakova J."/>
            <person name="Petras P."/>
            <person name="Doskar J."/>
        </authorList>
    </citation>
    <scope>NUCLEOTIDE SEQUENCE [LARGE SCALE GENOMIC DNA]</scope>
    <source>
        <strain evidence="4">CCM 5085</strain>
    </source>
</reference>
<dbReference type="PROSITE" id="PS51704">
    <property type="entry name" value="GP_PDE"/>
    <property type="match status" value="1"/>
</dbReference>
<reference evidence="2" key="3">
    <citation type="submission" date="2017-10" db="EMBL/GenBank/DDBJ databases">
        <authorList>
            <person name="Vrbovska V."/>
            <person name="Kovarovic V."/>
            <person name="Indrakova A."/>
        </authorList>
    </citation>
    <scope>NUCLEOTIDE SEQUENCE</scope>
    <source>
        <strain evidence="2">CCM 8730</strain>
    </source>
</reference>
<dbReference type="InterPro" id="IPR030395">
    <property type="entry name" value="GP_PDE_dom"/>
</dbReference>
<dbReference type="Gene3D" id="3.20.20.190">
    <property type="entry name" value="Phosphatidylinositol (PI) phosphodiesterase"/>
    <property type="match status" value="1"/>
</dbReference>
<evidence type="ECO:0000259" key="1">
    <source>
        <dbReference type="PROSITE" id="PS51704"/>
    </source>
</evidence>
<evidence type="ECO:0000313" key="5">
    <source>
        <dbReference type="Proteomes" id="UP001056588"/>
    </source>
</evidence>
<dbReference type="Proteomes" id="UP001056588">
    <property type="component" value="Chromosome"/>
</dbReference>
<evidence type="ECO:0000313" key="4">
    <source>
        <dbReference type="Proteomes" id="UP000223828"/>
    </source>
</evidence>
<reference evidence="2" key="1">
    <citation type="journal article" date="2017" name="Appl. Environ. Microbiol.">
        <title>Staphylococcus edaphicus sp. nov., isolated in Antarctica, harbours mecC gene and genomic islands with suspected role in adaptation to extreme environment.</title>
        <authorList>
            <person name="Pantucek R."/>
            <person name="Sedlacek I."/>
            <person name="Indrakova A."/>
            <person name="Vrbovska V."/>
            <person name="Maslanova I."/>
            <person name="Kovarovic V."/>
            <person name="Svec P."/>
            <person name="Kralova S."/>
            <person name="Kristofova L."/>
            <person name="Keklakova J."/>
            <person name="Petras P."/>
            <person name="Doskar J."/>
        </authorList>
    </citation>
    <scope>NUCLEOTIDE SEQUENCE</scope>
    <source>
        <strain evidence="2">CCM 8730</strain>
    </source>
</reference>
<protein>
    <submittedName>
        <fullName evidence="2">Glycerophosphodiester phosphodiesterase</fullName>
    </submittedName>
</protein>
<dbReference type="Pfam" id="PF03009">
    <property type="entry name" value="GDPD"/>
    <property type="match status" value="1"/>
</dbReference>